<evidence type="ECO:0000256" key="1">
    <source>
        <dbReference type="ARBA" id="ARBA00004496"/>
    </source>
</evidence>
<evidence type="ECO:0000313" key="7">
    <source>
        <dbReference type="Proteomes" id="UP001230768"/>
    </source>
</evidence>
<keyword evidence="3" id="KW-0963">Cytoplasm</keyword>
<dbReference type="Pfam" id="PF06188">
    <property type="entry name" value="HrpE"/>
    <property type="match status" value="1"/>
</dbReference>
<evidence type="ECO:0000256" key="4">
    <source>
        <dbReference type="ARBA" id="ARBA00022927"/>
    </source>
</evidence>
<dbReference type="RefSeq" id="WP_305483325.1">
    <property type="nucleotide sequence ID" value="NZ_CP117430.1"/>
</dbReference>
<dbReference type="NCBIfam" id="TIGR02499">
    <property type="entry name" value="HrpE_YscL_not"/>
    <property type="match status" value="1"/>
</dbReference>
<organism evidence="6 7">
    <name type="scientific">Pseudomonas wuhanensis</name>
    <dbReference type="NCBI Taxonomy" id="2954098"/>
    <lineage>
        <taxon>Bacteria</taxon>
        <taxon>Pseudomonadati</taxon>
        <taxon>Pseudomonadota</taxon>
        <taxon>Gammaproteobacteria</taxon>
        <taxon>Pseudomonadales</taxon>
        <taxon>Pseudomonadaceae</taxon>
        <taxon>Pseudomonas</taxon>
    </lineage>
</organism>
<proteinExistence type="inferred from homology"/>
<keyword evidence="7" id="KW-1185">Reference proteome</keyword>
<comment type="similarity">
    <text evidence="5">Belongs to the SctL stator family.</text>
</comment>
<evidence type="ECO:0000256" key="2">
    <source>
        <dbReference type="ARBA" id="ARBA00022448"/>
    </source>
</evidence>
<name>A0ABY9GLD0_9PSED</name>
<sequence>MRREHLADVLLASEVLDKAHIEADRLISAAQDEVRQLLDQATTEFWATAQGFLSSLEQQGVSLQRDAIASTETLLDVALGRLLDEAGLFERIRALVRNLASSQPNEPIGTLNCHPNVVEPLRAWLTENRFAQHWQLKADPDLTPEALRLSHASGAFEIDWPSLRRGVLTRLQ</sequence>
<dbReference type="EMBL" id="CP117430">
    <property type="protein sequence ID" value="WLI16535.1"/>
    <property type="molecule type" value="Genomic_DNA"/>
</dbReference>
<dbReference type="Proteomes" id="UP001230768">
    <property type="component" value="Chromosome"/>
</dbReference>
<keyword evidence="2" id="KW-0813">Transport</keyword>
<gene>
    <name evidence="6" type="primary">sctL</name>
    <name evidence="6" type="ORF">PSH88_19745</name>
</gene>
<reference evidence="6 7" key="1">
    <citation type="submission" date="2023-02" db="EMBL/GenBank/DDBJ databases">
        <title>Evolution of Hrp T3SS in non-pathogenic Pseudomonas fluorescens.</title>
        <authorList>
            <person name="Liao K."/>
            <person name="Wei H."/>
            <person name="Gu Y."/>
        </authorList>
    </citation>
    <scope>NUCLEOTIDE SEQUENCE [LARGE SCALE GENOMIC DNA]</scope>
    <source>
        <strain evidence="6 7">FP607</strain>
    </source>
</reference>
<keyword evidence="4" id="KW-0653">Protein transport</keyword>
<evidence type="ECO:0000256" key="5">
    <source>
        <dbReference type="ARBA" id="ARBA00024335"/>
    </source>
</evidence>
<dbReference type="InterPro" id="IPR012842">
    <property type="entry name" value="T3SS_SctL/SctL2"/>
</dbReference>
<comment type="subcellular location">
    <subcellularLocation>
        <location evidence="1">Cytoplasm</location>
    </subcellularLocation>
</comment>
<dbReference type="InterPro" id="IPR009335">
    <property type="entry name" value="T3SS_HrpE/ATPase_suE"/>
</dbReference>
<accession>A0ABY9GLD0</accession>
<evidence type="ECO:0000256" key="3">
    <source>
        <dbReference type="ARBA" id="ARBA00022490"/>
    </source>
</evidence>
<evidence type="ECO:0000313" key="6">
    <source>
        <dbReference type="EMBL" id="WLI16535.1"/>
    </source>
</evidence>
<protein>
    <submittedName>
        <fullName evidence="6">Type III secretion system stator protein SctL</fullName>
    </submittedName>
</protein>